<accession>A0A7X0RVS3</accession>
<reference evidence="2 3" key="1">
    <citation type="submission" date="2020-08" db="EMBL/GenBank/DDBJ databases">
        <title>Cohnella phylogeny.</title>
        <authorList>
            <person name="Dunlap C."/>
        </authorList>
    </citation>
    <scope>NUCLEOTIDE SEQUENCE [LARGE SCALE GENOMIC DNA]</scope>
    <source>
        <strain evidence="2 3">DSM 28246</strain>
    </source>
</reference>
<proteinExistence type="predicted"/>
<comment type="caution">
    <text evidence="2">The sequence shown here is derived from an EMBL/GenBank/DDBJ whole genome shotgun (WGS) entry which is preliminary data.</text>
</comment>
<evidence type="ECO:0000256" key="1">
    <source>
        <dbReference type="SAM" id="MobiDB-lite"/>
    </source>
</evidence>
<gene>
    <name evidence="2" type="ORF">H7C19_28240</name>
</gene>
<dbReference type="AlphaFoldDB" id="A0A7X0RVS3"/>
<protein>
    <recommendedName>
        <fullName evidence="4">Flagellar hook-length control protein FliK</fullName>
    </recommendedName>
</protein>
<dbReference type="Proteomes" id="UP000547209">
    <property type="component" value="Unassembled WGS sequence"/>
</dbReference>
<evidence type="ECO:0000313" key="3">
    <source>
        <dbReference type="Proteomes" id="UP000547209"/>
    </source>
</evidence>
<feature type="region of interest" description="Disordered" evidence="1">
    <location>
        <begin position="1"/>
        <end position="55"/>
    </location>
</feature>
<feature type="compositionally biased region" description="Low complexity" evidence="1">
    <location>
        <begin position="1"/>
        <end position="54"/>
    </location>
</feature>
<feature type="non-terminal residue" evidence="2">
    <location>
        <position position="1"/>
    </location>
</feature>
<evidence type="ECO:0008006" key="4">
    <source>
        <dbReference type="Google" id="ProtNLM"/>
    </source>
</evidence>
<organism evidence="2 3">
    <name type="scientific">Cohnella nanjingensis</name>
    <dbReference type="NCBI Taxonomy" id="1387779"/>
    <lineage>
        <taxon>Bacteria</taxon>
        <taxon>Bacillati</taxon>
        <taxon>Bacillota</taxon>
        <taxon>Bacilli</taxon>
        <taxon>Bacillales</taxon>
        <taxon>Paenibacillaceae</taxon>
        <taxon>Cohnella</taxon>
    </lineage>
</organism>
<dbReference type="EMBL" id="JACJVP010000049">
    <property type="protein sequence ID" value="MBB6674577.1"/>
    <property type="molecule type" value="Genomic_DNA"/>
</dbReference>
<name>A0A7X0RVS3_9BACL</name>
<evidence type="ECO:0000313" key="2">
    <source>
        <dbReference type="EMBL" id="MBB6674577.1"/>
    </source>
</evidence>
<keyword evidence="3" id="KW-1185">Reference proteome</keyword>
<sequence length="302" mass="31004">AADNAGAPPAASEKAAAGTAGKPAASAADAPGVPLARPEGDPAAPAGKATAAGAAERKDGAWIERFLQWLGTGHERHALGGASGAWATESALGQASSAAAQDGASSPAGETLKSALLALAAMDDAPPALKEAAQGLAQQITGQQLLLTAERQNTAMMSHMTLFIPLQGRDGETTATVHVETRRGRKGEWDADNCRLLFDLKMRHLGDTLVDVQVVDKAVSLRLLNDRPWVAELVEAARDEAAAGMLEAGYRLLSLTASPYPKPAENGAAGGTIEAAAQQALQERSGASAYAAKPYRGVDFRI</sequence>